<feature type="transmembrane region" description="Helical" evidence="8">
    <location>
        <begin position="102"/>
        <end position="120"/>
    </location>
</feature>
<feature type="transmembrane region" description="Helical" evidence="8">
    <location>
        <begin position="202"/>
        <end position="221"/>
    </location>
</feature>
<evidence type="ECO:0000256" key="8">
    <source>
        <dbReference type="SAM" id="Phobius"/>
    </source>
</evidence>
<evidence type="ECO:0000313" key="10">
    <source>
        <dbReference type="EMBL" id="SDQ16017.1"/>
    </source>
</evidence>
<dbReference type="GO" id="GO:0008982">
    <property type="term" value="F:protein-N(PI)-phosphohistidine-sugar phosphotransferase activity"/>
    <property type="evidence" value="ECO:0007669"/>
    <property type="project" value="InterPro"/>
</dbReference>
<keyword evidence="7 8" id="KW-0472">Membrane</keyword>
<name>A0A1H0YLE2_9LACT</name>
<keyword evidence="6 8" id="KW-1133">Transmembrane helix</keyword>
<dbReference type="EMBL" id="FNJW01000008">
    <property type="protein sequence ID" value="SDQ16017.1"/>
    <property type="molecule type" value="Genomic_DNA"/>
</dbReference>
<evidence type="ECO:0000256" key="2">
    <source>
        <dbReference type="ARBA" id="ARBA00022448"/>
    </source>
</evidence>
<keyword evidence="4" id="KW-0762">Sugar transport</keyword>
<feature type="transmembrane region" description="Helical" evidence="8">
    <location>
        <begin position="251"/>
        <end position="270"/>
    </location>
</feature>
<feature type="transmembrane region" description="Helical" evidence="8">
    <location>
        <begin position="277"/>
        <end position="297"/>
    </location>
</feature>
<reference evidence="11" key="1">
    <citation type="submission" date="2016-10" db="EMBL/GenBank/DDBJ databases">
        <authorList>
            <person name="Varghese N."/>
            <person name="Submissions S."/>
        </authorList>
    </citation>
    <scope>NUCLEOTIDE SEQUENCE [LARGE SCALE GENOMIC DNA]</scope>
    <source>
        <strain evidence="11">MPL-11</strain>
    </source>
</reference>
<dbReference type="OrthoDB" id="396983at2"/>
<proteinExistence type="predicted"/>
<evidence type="ECO:0000256" key="1">
    <source>
        <dbReference type="ARBA" id="ARBA00004651"/>
    </source>
</evidence>
<organism evidence="10 11">
    <name type="scientific">Carnobacterium viridans</name>
    <dbReference type="NCBI Taxonomy" id="174587"/>
    <lineage>
        <taxon>Bacteria</taxon>
        <taxon>Bacillati</taxon>
        <taxon>Bacillota</taxon>
        <taxon>Bacilli</taxon>
        <taxon>Lactobacillales</taxon>
        <taxon>Carnobacteriaceae</taxon>
        <taxon>Carnobacterium</taxon>
    </lineage>
</organism>
<evidence type="ECO:0000313" key="11">
    <source>
        <dbReference type="Proteomes" id="UP000199481"/>
    </source>
</evidence>
<keyword evidence="2" id="KW-0813">Transport</keyword>
<feature type="transmembrane region" description="Helical" evidence="8">
    <location>
        <begin position="172"/>
        <end position="195"/>
    </location>
</feature>
<dbReference type="AlphaFoldDB" id="A0A1H0YLE2"/>
<feature type="transmembrane region" description="Helical" evidence="8">
    <location>
        <begin position="12"/>
        <end position="31"/>
    </location>
</feature>
<evidence type="ECO:0000256" key="7">
    <source>
        <dbReference type="ARBA" id="ARBA00023136"/>
    </source>
</evidence>
<feature type="transmembrane region" description="Helical" evidence="8">
    <location>
        <begin position="70"/>
        <end position="90"/>
    </location>
</feature>
<dbReference type="Pfam" id="PF13303">
    <property type="entry name" value="PTS_EIIC_2"/>
    <property type="match status" value="1"/>
</dbReference>
<dbReference type="GO" id="GO:0005886">
    <property type="term" value="C:plasma membrane"/>
    <property type="evidence" value="ECO:0007669"/>
    <property type="project" value="UniProtKB-SubCell"/>
</dbReference>
<dbReference type="RefSeq" id="WP_089975833.1">
    <property type="nucleotide sequence ID" value="NZ_CP084916.1"/>
</dbReference>
<evidence type="ECO:0000259" key="9">
    <source>
        <dbReference type="Pfam" id="PF13303"/>
    </source>
</evidence>
<dbReference type="InterPro" id="IPR003352">
    <property type="entry name" value="PTS_EIIC"/>
</dbReference>
<sequence length="337" mass="34634">MKNEPLTNHLYKASQGIAAAVVATLGIGLLIQSIGELLGFSTLITIGAVTKTLLIPGLGIGISYYLKTDILTLLSATAAGVIGGRAYLFSDGILSLKSGEPVGALVAIGTAIVVGTFLFNKTRFNMILVPFASILISGLVGYFLSAPIAYTLNNASLLITSSVAGFPLLSSMVLGLVFGLLILSPASSAAIALALQLDGSAGAAALIGCSVQFTVFAFLSLKDNDAGTFLAQLIITPKLQTGNILKHPKVALFPLILGTLLAPVGVLIFGLEASAEIAGMGLCALVAVFGIASSQGIGATFSYLFIVVVLPALLTLLFKPFIIKSNLLKPNDLKIII</sequence>
<dbReference type="Proteomes" id="UP000199481">
    <property type="component" value="Unassembled WGS sequence"/>
</dbReference>
<evidence type="ECO:0000256" key="6">
    <source>
        <dbReference type="ARBA" id="ARBA00022989"/>
    </source>
</evidence>
<feature type="transmembrane region" description="Helical" evidence="8">
    <location>
        <begin position="37"/>
        <end position="58"/>
    </location>
</feature>
<feature type="transmembrane region" description="Helical" evidence="8">
    <location>
        <begin position="303"/>
        <end position="322"/>
    </location>
</feature>
<keyword evidence="3" id="KW-1003">Cell membrane</keyword>
<feature type="transmembrane region" description="Helical" evidence="8">
    <location>
        <begin position="127"/>
        <end position="152"/>
    </location>
</feature>
<accession>A0A1H0YLE2</accession>
<feature type="domain" description="Phosphotransferase system EIIC" evidence="9">
    <location>
        <begin position="11"/>
        <end position="334"/>
    </location>
</feature>
<comment type="subcellular location">
    <subcellularLocation>
        <location evidence="1">Cell membrane</location>
        <topology evidence="1">Multi-pass membrane protein</topology>
    </subcellularLocation>
</comment>
<protein>
    <recommendedName>
        <fullName evidence="9">Phosphotransferase system EIIC domain-containing protein</fullName>
    </recommendedName>
</protein>
<keyword evidence="11" id="KW-1185">Reference proteome</keyword>
<dbReference type="GO" id="GO:0009401">
    <property type="term" value="P:phosphoenolpyruvate-dependent sugar phosphotransferase system"/>
    <property type="evidence" value="ECO:0007669"/>
    <property type="project" value="InterPro"/>
</dbReference>
<gene>
    <name evidence="10" type="ORF">SAMN04487752_1024</name>
</gene>
<evidence type="ECO:0000256" key="3">
    <source>
        <dbReference type="ARBA" id="ARBA00022475"/>
    </source>
</evidence>
<keyword evidence="5 8" id="KW-0812">Transmembrane</keyword>
<evidence type="ECO:0000256" key="4">
    <source>
        <dbReference type="ARBA" id="ARBA00022597"/>
    </source>
</evidence>
<evidence type="ECO:0000256" key="5">
    <source>
        <dbReference type="ARBA" id="ARBA00022692"/>
    </source>
</evidence>